<name>A0A6H5GI85_9HEMI</name>
<sequence>MEQLQAIIVAPFLRLHGERAICVFLKSVKQKQIKMPHGHQPAEEPIRIHLKADWPFGRSGCLPLSHGSFVEQEVRTQVGISARKLVLHLGKHRIVLRDEVGDVSADVIARPILKSIVDIWQTFATLDGVDVKFSNFTDAAPVAFRGRTPDCAHDVFGHQDQPNAEQGGHRGDGDQHFVPTLHYDQWLVTWRRSCCLKRRCSQSGIRVATKLRKF</sequence>
<evidence type="ECO:0000313" key="1">
    <source>
        <dbReference type="EMBL" id="CAB0002618.1"/>
    </source>
</evidence>
<accession>A0A6H5GI85</accession>
<dbReference type="Proteomes" id="UP000479000">
    <property type="component" value="Unassembled WGS sequence"/>
</dbReference>
<protein>
    <submittedName>
        <fullName evidence="1">Uncharacterized protein</fullName>
    </submittedName>
</protein>
<organism evidence="1 2">
    <name type="scientific">Nesidiocoris tenuis</name>
    <dbReference type="NCBI Taxonomy" id="355587"/>
    <lineage>
        <taxon>Eukaryota</taxon>
        <taxon>Metazoa</taxon>
        <taxon>Ecdysozoa</taxon>
        <taxon>Arthropoda</taxon>
        <taxon>Hexapoda</taxon>
        <taxon>Insecta</taxon>
        <taxon>Pterygota</taxon>
        <taxon>Neoptera</taxon>
        <taxon>Paraneoptera</taxon>
        <taxon>Hemiptera</taxon>
        <taxon>Heteroptera</taxon>
        <taxon>Panheteroptera</taxon>
        <taxon>Cimicomorpha</taxon>
        <taxon>Miridae</taxon>
        <taxon>Dicyphina</taxon>
        <taxon>Nesidiocoris</taxon>
    </lineage>
</organism>
<dbReference type="AlphaFoldDB" id="A0A6H5GI85"/>
<evidence type="ECO:0000313" key="2">
    <source>
        <dbReference type="Proteomes" id="UP000479000"/>
    </source>
</evidence>
<dbReference type="EMBL" id="CADCXU010012733">
    <property type="protein sequence ID" value="CAB0002618.1"/>
    <property type="molecule type" value="Genomic_DNA"/>
</dbReference>
<gene>
    <name evidence="1" type="ORF">NTEN_LOCUS8405</name>
</gene>
<proteinExistence type="predicted"/>
<reference evidence="1 2" key="1">
    <citation type="submission" date="2020-02" db="EMBL/GenBank/DDBJ databases">
        <authorList>
            <person name="Ferguson B K."/>
        </authorList>
    </citation>
    <scope>NUCLEOTIDE SEQUENCE [LARGE SCALE GENOMIC DNA]</scope>
</reference>
<keyword evidence="2" id="KW-1185">Reference proteome</keyword>